<feature type="region of interest" description="Disordered" evidence="1">
    <location>
        <begin position="3675"/>
        <end position="3721"/>
    </location>
</feature>
<feature type="compositionally biased region" description="Low complexity" evidence="1">
    <location>
        <begin position="1425"/>
        <end position="1434"/>
    </location>
</feature>
<feature type="region of interest" description="Disordered" evidence="1">
    <location>
        <begin position="3830"/>
        <end position="3921"/>
    </location>
</feature>
<feature type="region of interest" description="Disordered" evidence="1">
    <location>
        <begin position="3052"/>
        <end position="3159"/>
    </location>
</feature>
<feature type="region of interest" description="Disordered" evidence="1">
    <location>
        <begin position="291"/>
        <end position="938"/>
    </location>
</feature>
<feature type="compositionally biased region" description="Basic and acidic residues" evidence="1">
    <location>
        <begin position="3319"/>
        <end position="3329"/>
    </location>
</feature>
<feature type="region of interest" description="Disordered" evidence="1">
    <location>
        <begin position="3311"/>
        <end position="3343"/>
    </location>
</feature>
<feature type="region of interest" description="Disordered" evidence="1">
    <location>
        <begin position="1400"/>
        <end position="1434"/>
    </location>
</feature>
<feature type="compositionally biased region" description="Low complexity" evidence="1">
    <location>
        <begin position="3113"/>
        <end position="3123"/>
    </location>
</feature>
<keyword evidence="4" id="KW-1185">Reference proteome</keyword>
<feature type="compositionally biased region" description="Basic and acidic residues" evidence="1">
    <location>
        <begin position="3506"/>
        <end position="3524"/>
    </location>
</feature>
<dbReference type="Proteomes" id="UP000198551">
    <property type="component" value="Unassembled WGS sequence"/>
</dbReference>
<feature type="compositionally biased region" description="Low complexity" evidence="1">
    <location>
        <begin position="978"/>
        <end position="991"/>
    </location>
</feature>
<feature type="region of interest" description="Disordered" evidence="1">
    <location>
        <begin position="1247"/>
        <end position="1277"/>
    </location>
</feature>
<feature type="region of interest" description="Disordered" evidence="1">
    <location>
        <begin position="3466"/>
        <end position="3524"/>
    </location>
</feature>
<feature type="compositionally biased region" description="Polar residues" evidence="1">
    <location>
        <begin position="641"/>
        <end position="652"/>
    </location>
</feature>
<evidence type="ECO:0000313" key="3">
    <source>
        <dbReference type="EMBL" id="SCF30943.1"/>
    </source>
</evidence>
<feature type="compositionally biased region" description="Basic and acidic residues" evidence="1">
    <location>
        <begin position="1908"/>
        <end position="1923"/>
    </location>
</feature>
<feature type="compositionally biased region" description="Pro residues" evidence="1">
    <location>
        <begin position="339"/>
        <end position="369"/>
    </location>
</feature>
<feature type="compositionally biased region" description="Low complexity" evidence="1">
    <location>
        <begin position="370"/>
        <end position="426"/>
    </location>
</feature>
<sequence length="4750" mass="499476">MPDFHIPNDPEWQWAYDLILFGVGEEFPKADPTALRAMGEDLYKFSSHLLNGLGGTANLGNSLGSHLNGPAADAFSGFQGDITRSVPDGAQVALQLGHAAYQFALDSENTQYNIVIAAFTQVVEIAIALASGFGAAAVPALVKIGQEIVRTLINFLRLRLQNQLLHLVWEGVQEGLEEVWQSAAADLMQIAEGNRKEINYQNLLMAFAGGFFIGLGVSGTHWIAGKAYPKINKDVYSRETLSAFSETLFEGLFTMMVGGGGFNPFATFTSSIIGGMAHHYAEVFGKQFGPKVGPNDLRPPPTLDSHDRDPNASPQPPAQGPPVPVDEKGPNPQNSDTPSPTPIAPPPVAPTPPPAPPPVAPVPTAPDPGGPASTEAPAGADGPAPAPGVVAGNPMPATTGPVPADATAPRPAASDPPATDAVATPSDAPPSPVPVAGTPPGTPITPAGSPPADTATPTPGTATPGTATPTPGTAGLPGATPQAPPAASGVDATADPGQTGSGTPALPGTSTPPTAPAGPAETGVPDAPGGVPVGAGSPAPTGGVVTPPAATGASASGGDAAQTASPGAPAPTNPVDTPAGVPAAPPPMSGTAPNSPPTAAPPDTTAGPPADGTTRPAEGTTATPSSSGTPPITPPVAAGTPDSTDGPDNTGVSPVRPAPGTGTAPAVLHPPAAGGLPGLAPPSPAANAQVPAPVPPASATPATGINGNTPTNNTASPTTPPTNNTASPTTPPTNNTASPTTPPTNNTASPTTPPTNNTASPTTPTQSGDPARPAEAPRPAPPTAVSVDGLSPIEGPTAPAAVPSQPRADQSVTAPAEPPGWTGGPTSTSDPGAGVDAEDTWTRDPIWDSDADADSETGSIWDDDPGRETDATWDDDSDGVAPADRPAAGPTPAQSAPEPARAPVGAAPIGPREPATHGEDRLRHEPGSPVGSSPTTVAAPTAAVVSAAELSTDAVNVEAETRVTAELDQPGHRPPSAPSGAAATTVADTGVAGAGTRGPADPVRGTHIAPPAGTRVPAGLVLLDPDQTDNWTAAHDHPTRADHYVVFAHGTPDGVVVDGKLVTPEQLAALITGDPRSHGKHIVLAVCDIATGDYDLRLSDQPGITAVSAPELTAWTTPDGRILSAAISHTPAGHPRPDLTRPGTWRHSGKHPPASRITRNPVLPTPDPLTGSATSSPPAPRQHQTVGEVPGHSSPGGYVAWTLRREPALPTIPEVEEIELDELPPAADPVATAPASAADTATVVNVEENDHNPPAGTTTEPHPDDNHQNPPADTDQIDSTSAVVVATVPPTARTGDNPLRGLYRDRPDLLNEPDSVDDLDSLVSGLDQSIHHAVRRRAAESSWIAAMLSHLSVDTKPVQRALRDELRSFFTTGGRSFFLRDGLHRWHRVTVRPRWNPADAQVIDQSEDKAKFDTRSDWSDGSKQASSVGSSGAISAGTMIPQRVGLGGGFSVDVSLSRPSETFQDSVKLTDSHNVRSGSGSHLVSVPADFEVVVTDPYESLTGPRPATRTMGDPVRVGLTLRGVDDIANAQPRQVTVPVDPARHTSVLVENFTPARILSAGIDLPSGVPPTDSWNDVAEDALVRLQPTKTVPPGSVGADQGRRMLEETSMVGNLIPALESAGHPSTITSQHGNHALSVKITAAVTELSVTADIAKSSFRWQPGEVGSTKLAQMSRVGLGVSAIPARWSFGPAYVQGRLFGGFLRSMITSVSRGGASRIGTEFKDIPNVLVEARVRVTIDAGVREVPLQRLPFGERGTVEPIRLDMVVLGRLPASRLAQLLHDASPFAPSPTQWHAPPYALTDARAVTYGLSAFNQLYLDVTGLVRRFPGGFLPRYGETDKVSWMGSSRAATERQTNQNELDRVLTVPGLRQGRKSLLGGGLVAQLSRTKPFGTPRLVVHVTGRYTSPLDHKGTSRNDAVRTTDIDSSEQKLSADGQWRTAVAVEGGGIFRLVGSVGGTALVPAGAFEYRHRVGRQSSTQLAGNESRLIGGTPDSEAFGTDLEITATVYAYAHRPGFDSRSRIGFARVLRPRLPRPVAGETDATSVVRTTREQVTAAGGRQFTRFRLTQARPVTVQLDAASVVATPLSLPVTLTPAPDPLGVARRTRLEQSALREWVDAEPTVDVDDWLAIEGLPGSTFVAKLAAHALGAAQQYGSAPSRTHLRGVRGIDGLIEGMPVWATLLDRIGQFRQGHGLSSMLNGVWLVDRLTNADDGAATDIAIAAALTKARLVPTAHVPVFSETASTGSAEVGASSRVEDQFAFRSLFSATLRRLGADTGGTSSGGVLGTAGHEKLLYAGGKQNSESVSGAIERNVNNRAGRNRTFVVSFDLRASASVEVTTDPARYRIVPRALRSGGWLHHHKSVQRHGTITNAVALRLSAPAVVGLGLLRPLAGDVGTMGAPWMPQSPPELRLLPGHGPGLGLYTIHQAPNLTGRLTAALEAEAARTDDGRSTARKILDAIRSRGSDSAAAKISASISDPGIDDTMLNRRRLVDLFSRDGVRQHWPALVDGGLSVMHVKAARTSQHPREVRLVAETTGTPVFMGFVADHNDLDIKTTYAHGSAETRHRRHGHLFTAGVAGTGVSNHHGENIATGAGDTVGRAIQEQNARSISTSTVQSDLSSARGVKVRMALPVRFSLVVFDRGSQVASDLLTVEDRIVQDRWADDVRLPRTAPAARPTTYRIHAPGTPAPGWRTLNGLPLPPRFSAEDLGRVAQLQDTVERLLSGTARRLRLPGYAGAHQVHQSLTPEILLPAVSAMLTPDGFELPPVTSAQIFGQRAQIVVRLVPEAASLRGVSSKVYREHAVQDAGEYSSGTSALVQDLRGPRVPLLGRGNVDDPYQPLESGGTGAVAGDSQAATESGSSTTGGFGNVKPESRSALVDYLSRVEVDVALSYSAFPSSTVTSVGQPTELLTVSLRMGLHDARTALDIPADGTPRPEAAERVAAFAELAAREAELAKAADAFVSAADRLDQARFDAYAAPEGSTARATYEAVLPGLGDAWDQAGQDWWHLAQRHYQLVDDFSSRFLGVAPAVDTEGAQRLADHVHHLDDSRIEDVPDSADDPADDTPPTAPTDTPPTTSAEPTEPVTEQQPAPQPPTPPQPPEAEPSHHTDNTAASTTKDATAPTPPAGSPEVDPPSRDVLRTPAGPRPGLQTVSTPGDGRCQLYSIVGSAPQLVGSRLVAAGLDTPVLRSWLANPDAVRAQLDGLTGPDAPRDPDGLVPQSAELGQAAERLRQLVERYVQSVGRDGIPGTAIQAYRFNRNLRVRAEVDTLNRKALLDRLRSAGVTSLRNPDLVPATTLRDRYVEQRTADLVASGQDADSARTHAEQEVPLKPSADGPPRDLHDDSLSMRAMFDYLTAHGVTIPVESLQDAVLRDQLADHLIDPARPVTVVEFAALTDAVRNWEKRWRNDIGESFVGLLAAALDARIRIHAPGHVHTLGRDDAPLIDVQRQGDHYQAVTVQDVGGEVDTSRPAPVDVRPTDVDATTTAPADLDHDYGPAVLPKKVKPFELDPPRDRDQKGVKGDDLRTQQVRLNPALMPLADFTEFIWAGRPDAHWHYVVAEDGQIWIGSEELLTAVSDRQLDDLHRAMREKDPELTLRQLRDLINEQGHPTIGARFTTDGRTLAGPARISGELHRDPTTGAWTVNDKSGRYMSGKVRKDINPTDVQRWLENVAGRISAQTDEPVTPTPYKHAEPPPPQAQTEPARTDPAPAPPPPTAGPVPAGLTLLDETETHHREAAARVPARPGQFLVFAHGGRDGLRVRGEPITASQLAAVIAADPRAQGKEIVLISCDTGGDITGPAAELAAQDGVASVLAPAATAFVTPTGRIFTASPTHSPDGHPRPDLTRPGTWHRHTDHPPASEPVHHHELPSPDTTDQPLVPEGTVAFPAPFAPTAPSTGTGPRTSGPPPQDPAHVPEPDYQLLRSADPDHLAALHARVRRLVAARVDDRSRLPLEAYREIADAMTTAIGAPPVRRMNNDPQRRGAFDRQSWEVFLRADLPVDQVMTSLVHELTHLEQMTVIAQLLATTAGDAAAAGQVTPRPEVQTELWESRSPDDPRYPAMRRIWNSVAANDMQVSEDQSLRVLRNSADARVSAARGMYQFSARVMQRLSRSNQALLDARFEMTHPKYTALPMEMQAYLTQLRYESLGSVMDWSGTPVTRLVPPPGYQLDGLGPAGIHLRPAGAPGTRPDRLPHPDRPMLVISIADRSEAQRILQHLRAELPPRVLVELVLASPITAGQGVHLAGLLGPDQVLAAAPALVTDTEGGHVDHLVPHSRLHTATAPAFAHYLTIHPTPQAPTLLTPVHDMPYLGNGRWDVYQGWELVSIGHRVWIGPPGATPVIADDDPRVVIGVPTQDTPWSAWQFGMWVSRTLATQEGAVDTGITRVHRPELQPPQLQLTGDLVHAVSPQDVQLARTVTGLPDPMAAYGYSHPHPFPPLDVVPGHDLTFTPYHLIDALLDVAAPPVTERDPASATAALTELAGQLGHTGPTALRNLLAAGFLAARAYGIGTFGPSRLAAAHRALRLLEPTGDLTAGPGAAADLVAWVAGMNIDQNAPDLPVRLMRILDRTRTPGVGLGDLNIAEQRDDERIRLALDALRHRDAGVWVTSGVDPQIPLAPVDGAIVLAYLAGPALEPSPPGHPPTTDTDPMAVPLALLADQARHRISPPPGPTIDVHLTPVTDHPITAADFYWISGDLGDLDDRLGWNVILRKPVRPDGTEAQLVDVDENAGPPEVHEAATASAGDVTGT</sequence>
<feature type="compositionally biased region" description="Basic and acidic residues" evidence="1">
    <location>
        <begin position="914"/>
        <end position="926"/>
    </location>
</feature>
<gene>
    <name evidence="3" type="ORF">GA0070215_11662</name>
</gene>
<feature type="compositionally biased region" description="Acidic residues" evidence="1">
    <location>
        <begin position="847"/>
        <end position="863"/>
    </location>
</feature>
<feature type="compositionally biased region" description="Pro residues" evidence="1">
    <location>
        <begin position="3710"/>
        <end position="3719"/>
    </location>
</feature>
<feature type="compositionally biased region" description="Pro residues" evidence="1">
    <location>
        <begin position="583"/>
        <end position="600"/>
    </location>
</feature>
<name>A0A1C4ZD88_9ACTN</name>
<feature type="compositionally biased region" description="Low complexity" evidence="1">
    <location>
        <begin position="664"/>
        <end position="674"/>
    </location>
</feature>
<keyword evidence="2" id="KW-0812">Transmembrane</keyword>
<feature type="region of interest" description="Disordered" evidence="1">
    <location>
        <begin position="4037"/>
        <end position="4056"/>
    </location>
</feature>
<evidence type="ECO:0000256" key="2">
    <source>
        <dbReference type="SAM" id="Phobius"/>
    </source>
</evidence>
<dbReference type="PANTHER" id="PTHR48125">
    <property type="entry name" value="LP07818P1"/>
    <property type="match status" value="1"/>
</dbReference>
<reference evidence="4" key="1">
    <citation type="submission" date="2016-06" db="EMBL/GenBank/DDBJ databases">
        <authorList>
            <person name="Varghese N."/>
        </authorList>
    </citation>
    <scope>NUCLEOTIDE SEQUENCE [LARGE SCALE GENOMIC DNA]</scope>
    <source>
        <strain evidence="4">DSM 45555</strain>
    </source>
</reference>
<dbReference type="RefSeq" id="WP_167361533.1">
    <property type="nucleotide sequence ID" value="NZ_FMCV01000016.1"/>
</dbReference>
<evidence type="ECO:0000313" key="4">
    <source>
        <dbReference type="Proteomes" id="UP000198551"/>
    </source>
</evidence>
<accession>A0A1C4ZD88</accession>
<proteinExistence type="predicted"/>
<feature type="compositionally biased region" description="Pro residues" evidence="1">
    <location>
        <begin position="313"/>
        <end position="324"/>
    </location>
</feature>
<dbReference type="EMBL" id="FMCV01000016">
    <property type="protein sequence ID" value="SCF30943.1"/>
    <property type="molecule type" value="Genomic_DNA"/>
</dbReference>
<feature type="transmembrane region" description="Helical" evidence="2">
    <location>
        <begin position="203"/>
        <end position="224"/>
    </location>
</feature>
<feature type="compositionally biased region" description="Acidic residues" evidence="1">
    <location>
        <begin position="3055"/>
        <end position="3064"/>
    </location>
</feature>
<feature type="compositionally biased region" description="Low complexity" evidence="1">
    <location>
        <begin position="3471"/>
        <end position="3490"/>
    </location>
</feature>
<dbReference type="PRINTS" id="PR01217">
    <property type="entry name" value="PRICHEXTENSN"/>
</dbReference>
<dbReference type="PANTHER" id="PTHR48125:SF10">
    <property type="entry name" value="OS12G0136300 PROTEIN"/>
    <property type="match status" value="1"/>
</dbReference>
<feature type="compositionally biased region" description="Low complexity" evidence="1">
    <location>
        <begin position="3700"/>
        <end position="3709"/>
    </location>
</feature>
<feature type="region of interest" description="Disordered" evidence="1">
    <location>
        <begin position="1908"/>
        <end position="1927"/>
    </location>
</feature>
<feature type="region of interest" description="Disordered" evidence="1">
    <location>
        <begin position="1128"/>
        <end position="1199"/>
    </location>
</feature>
<evidence type="ECO:0000256" key="1">
    <source>
        <dbReference type="SAM" id="MobiDB-lite"/>
    </source>
</evidence>
<organism evidence="3 4">
    <name type="scientific">Micromonospora marina</name>
    <dbReference type="NCBI Taxonomy" id="307120"/>
    <lineage>
        <taxon>Bacteria</taxon>
        <taxon>Bacillati</taxon>
        <taxon>Actinomycetota</taxon>
        <taxon>Actinomycetes</taxon>
        <taxon>Micromonosporales</taxon>
        <taxon>Micromonosporaceae</taxon>
        <taxon>Micromonospora</taxon>
    </lineage>
</organism>
<feature type="compositionally biased region" description="Basic and acidic residues" evidence="1">
    <location>
        <begin position="3857"/>
        <end position="3871"/>
    </location>
</feature>
<feature type="region of interest" description="Disordered" evidence="1">
    <location>
        <begin position="964"/>
        <end position="1012"/>
    </location>
</feature>
<feature type="compositionally biased region" description="Low complexity" evidence="1">
    <location>
        <begin position="3884"/>
        <end position="3905"/>
    </location>
</feature>
<feature type="compositionally biased region" description="Low complexity" evidence="1">
    <location>
        <begin position="434"/>
        <end position="487"/>
    </location>
</feature>
<protein>
    <submittedName>
        <fullName evidence="3">Uncharacterized protein</fullName>
    </submittedName>
</protein>
<feature type="compositionally biased region" description="Basic and acidic residues" evidence="1">
    <location>
        <begin position="1406"/>
        <end position="1420"/>
    </location>
</feature>
<feature type="region of interest" description="Disordered" evidence="1">
    <location>
        <begin position="4729"/>
        <end position="4750"/>
    </location>
</feature>
<feature type="compositionally biased region" description="Low complexity" evidence="1">
    <location>
        <begin position="3075"/>
        <end position="3091"/>
    </location>
</feature>
<feature type="region of interest" description="Disordered" evidence="1">
    <location>
        <begin position="2830"/>
        <end position="2869"/>
    </location>
</feature>
<feature type="compositionally biased region" description="Low complexity" evidence="1">
    <location>
        <begin position="699"/>
        <end position="774"/>
    </location>
</feature>
<keyword evidence="2" id="KW-0472">Membrane</keyword>
<feature type="compositionally biased region" description="Pro residues" evidence="1">
    <location>
        <begin position="3092"/>
        <end position="3104"/>
    </location>
</feature>
<keyword evidence="2" id="KW-1133">Transmembrane helix</keyword>
<feature type="compositionally biased region" description="Low complexity" evidence="1">
    <location>
        <begin position="501"/>
        <end position="565"/>
    </location>
</feature>
<feature type="compositionally biased region" description="Low complexity" evidence="1">
    <location>
        <begin position="601"/>
        <end position="630"/>
    </location>
</feature>